<name>A0A022W0R7_TRIRU</name>
<evidence type="ECO:0000313" key="1">
    <source>
        <dbReference type="EMBL" id="EZF51593.1"/>
    </source>
</evidence>
<reference evidence="1" key="1">
    <citation type="submission" date="2014-02" db="EMBL/GenBank/DDBJ databases">
        <title>The Genome Sequence of Trichophyton rubrum (morphotype fischeri) CBS 288.86.</title>
        <authorList>
            <consortium name="The Broad Institute Genomics Platform"/>
            <person name="Cuomo C.A."/>
            <person name="White T.C."/>
            <person name="Graser Y."/>
            <person name="Martinez-Rossi N."/>
            <person name="Heitman J."/>
            <person name="Young S.K."/>
            <person name="Zeng Q."/>
            <person name="Gargeya S."/>
            <person name="Abouelleil A."/>
            <person name="Alvarado L."/>
            <person name="Chapman S.B."/>
            <person name="Gainer-Dewar J."/>
            <person name="Goldberg J."/>
            <person name="Griggs A."/>
            <person name="Gujja S."/>
            <person name="Hansen M."/>
            <person name="Howarth C."/>
            <person name="Imamovic A."/>
            <person name="Larimer J."/>
            <person name="Martinez D."/>
            <person name="Murphy C."/>
            <person name="Pearson M.D."/>
            <person name="Persinoti G."/>
            <person name="Poon T."/>
            <person name="Priest M."/>
            <person name="Roberts A.D."/>
            <person name="Saif S."/>
            <person name="Shea T.D."/>
            <person name="Sykes S.N."/>
            <person name="Wortman J."/>
            <person name="Nusbaum C."/>
            <person name="Birren B."/>
        </authorList>
    </citation>
    <scope>NUCLEOTIDE SEQUENCE [LARGE SCALE GENOMIC DNA]</scope>
    <source>
        <strain evidence="1">CBS 288.86</strain>
    </source>
</reference>
<organism evidence="1">
    <name type="scientific">Trichophyton rubrum CBS 288.86</name>
    <dbReference type="NCBI Taxonomy" id="1215330"/>
    <lineage>
        <taxon>Eukaryota</taxon>
        <taxon>Fungi</taxon>
        <taxon>Dikarya</taxon>
        <taxon>Ascomycota</taxon>
        <taxon>Pezizomycotina</taxon>
        <taxon>Eurotiomycetes</taxon>
        <taxon>Eurotiomycetidae</taxon>
        <taxon>Onygenales</taxon>
        <taxon>Arthrodermataceae</taxon>
        <taxon>Trichophyton</taxon>
    </lineage>
</organism>
<dbReference type="EMBL" id="KK207865">
    <property type="protein sequence ID" value="EZF51593.1"/>
    <property type="molecule type" value="Genomic_DNA"/>
</dbReference>
<protein>
    <submittedName>
        <fullName evidence="1">Uncharacterized protein</fullName>
    </submittedName>
</protein>
<dbReference type="HOGENOM" id="CLU_2135326_0_0_1"/>
<accession>A0A022W0R7</accession>
<proteinExistence type="predicted"/>
<dbReference type="Proteomes" id="UP000023758">
    <property type="component" value="Unassembled WGS sequence"/>
</dbReference>
<sequence>MGVGYIGTEENMACKLLSGFDNNYWAKLIFANTQEDTFRRYGEDVPDILIVYFKSRLSSLVSPGDPRLVAFRTRRAKRLLSPRRHILLRKLGGMPSNVSRSVKLASNPEGRKI</sequence>
<dbReference type="AlphaFoldDB" id="A0A022W0R7"/>
<gene>
    <name evidence="1" type="ORF">H103_05098</name>
</gene>